<evidence type="ECO:0000313" key="13">
    <source>
        <dbReference type="Proteomes" id="UP000320055"/>
    </source>
</evidence>
<dbReference type="EC" id="2.7.11.1" evidence="1"/>
<feature type="transmembrane region" description="Helical" evidence="10">
    <location>
        <begin position="337"/>
        <end position="354"/>
    </location>
</feature>
<evidence type="ECO:0000256" key="10">
    <source>
        <dbReference type="SAM" id="Phobius"/>
    </source>
</evidence>
<keyword evidence="3" id="KW-0808">Transferase</keyword>
<keyword evidence="10" id="KW-1133">Transmembrane helix</keyword>
<dbReference type="PROSITE" id="PS00107">
    <property type="entry name" value="PROTEIN_KINASE_ATP"/>
    <property type="match status" value="1"/>
</dbReference>
<dbReference type="Pfam" id="PF00069">
    <property type="entry name" value="Pkinase"/>
    <property type="match status" value="1"/>
</dbReference>
<evidence type="ECO:0000259" key="11">
    <source>
        <dbReference type="PROSITE" id="PS50011"/>
    </source>
</evidence>
<evidence type="ECO:0000256" key="4">
    <source>
        <dbReference type="ARBA" id="ARBA00022741"/>
    </source>
</evidence>
<dbReference type="RefSeq" id="WP_144863419.1">
    <property type="nucleotide sequence ID" value="NZ_LR213770.1"/>
</dbReference>
<keyword evidence="10" id="KW-0472">Membrane</keyword>
<dbReference type="SUPFAM" id="SSF56112">
    <property type="entry name" value="Protein kinase-like (PK-like)"/>
    <property type="match status" value="1"/>
</dbReference>
<dbReference type="SMART" id="SM00220">
    <property type="entry name" value="S_TKc"/>
    <property type="match status" value="1"/>
</dbReference>
<keyword evidence="5 12" id="KW-0418">Kinase</keyword>
<keyword evidence="6 9" id="KW-0067">ATP-binding</keyword>
<feature type="domain" description="Protein kinase" evidence="11">
    <location>
        <begin position="15"/>
        <end position="266"/>
    </location>
</feature>
<dbReference type="CDD" id="cd14014">
    <property type="entry name" value="STKc_PknB_like"/>
    <property type="match status" value="1"/>
</dbReference>
<evidence type="ECO:0000256" key="6">
    <source>
        <dbReference type="ARBA" id="ARBA00022840"/>
    </source>
</evidence>
<dbReference type="EMBL" id="CAACVJ010000556">
    <property type="protein sequence ID" value="VEP17399.1"/>
    <property type="molecule type" value="Genomic_DNA"/>
</dbReference>
<keyword evidence="10" id="KW-0812">Transmembrane</keyword>
<accession>A0A563W122</accession>
<comment type="catalytic activity">
    <reaction evidence="7">
        <text>L-threonyl-[protein] + ATP = O-phospho-L-threonyl-[protein] + ADP + H(+)</text>
        <dbReference type="Rhea" id="RHEA:46608"/>
        <dbReference type="Rhea" id="RHEA-COMP:11060"/>
        <dbReference type="Rhea" id="RHEA-COMP:11605"/>
        <dbReference type="ChEBI" id="CHEBI:15378"/>
        <dbReference type="ChEBI" id="CHEBI:30013"/>
        <dbReference type="ChEBI" id="CHEBI:30616"/>
        <dbReference type="ChEBI" id="CHEBI:61977"/>
        <dbReference type="ChEBI" id="CHEBI:456216"/>
        <dbReference type="EC" id="2.7.11.1"/>
    </reaction>
</comment>
<dbReference type="PANTHER" id="PTHR24363:SF0">
    <property type="entry name" value="SERINE_THREONINE KINASE LIKE DOMAIN CONTAINING 1"/>
    <property type="match status" value="1"/>
</dbReference>
<dbReference type="PANTHER" id="PTHR24363">
    <property type="entry name" value="SERINE/THREONINE PROTEIN KINASE"/>
    <property type="match status" value="1"/>
</dbReference>
<dbReference type="AlphaFoldDB" id="A0A563W122"/>
<dbReference type="PROSITE" id="PS00108">
    <property type="entry name" value="PROTEIN_KINASE_ST"/>
    <property type="match status" value="1"/>
</dbReference>
<comment type="catalytic activity">
    <reaction evidence="8">
        <text>L-seryl-[protein] + ATP = O-phospho-L-seryl-[protein] + ADP + H(+)</text>
        <dbReference type="Rhea" id="RHEA:17989"/>
        <dbReference type="Rhea" id="RHEA-COMP:9863"/>
        <dbReference type="Rhea" id="RHEA-COMP:11604"/>
        <dbReference type="ChEBI" id="CHEBI:15378"/>
        <dbReference type="ChEBI" id="CHEBI:29999"/>
        <dbReference type="ChEBI" id="CHEBI:30616"/>
        <dbReference type="ChEBI" id="CHEBI:83421"/>
        <dbReference type="ChEBI" id="CHEBI:456216"/>
        <dbReference type="EC" id="2.7.11.1"/>
    </reaction>
</comment>
<name>A0A563W122_9CYAN</name>
<evidence type="ECO:0000256" key="8">
    <source>
        <dbReference type="ARBA" id="ARBA00048679"/>
    </source>
</evidence>
<evidence type="ECO:0000256" key="2">
    <source>
        <dbReference type="ARBA" id="ARBA00022527"/>
    </source>
</evidence>
<dbReference type="InterPro" id="IPR008271">
    <property type="entry name" value="Ser/Thr_kinase_AS"/>
</dbReference>
<dbReference type="Gene3D" id="1.10.510.10">
    <property type="entry name" value="Transferase(Phosphotransferase) domain 1"/>
    <property type="match status" value="1"/>
</dbReference>
<dbReference type="PROSITE" id="PS50011">
    <property type="entry name" value="PROTEIN_KINASE_DOM"/>
    <property type="match status" value="1"/>
</dbReference>
<evidence type="ECO:0000256" key="3">
    <source>
        <dbReference type="ARBA" id="ARBA00022679"/>
    </source>
</evidence>
<dbReference type="Proteomes" id="UP000320055">
    <property type="component" value="Unassembled WGS sequence"/>
</dbReference>
<gene>
    <name evidence="12" type="ORF">H1P_60055</name>
</gene>
<dbReference type="InterPro" id="IPR011009">
    <property type="entry name" value="Kinase-like_dom_sf"/>
</dbReference>
<sequence>MNNINNISNLISDRYIIKDKLGQGGSSITYAAIDKESDRQVAIKALSLTGLNDWKKIELFEREAKILQQLDHPAIPSYLDYFKIETEDDIYFYIVQQLAPGQSLAHLISEGWQPDEAIVKNIAVQILEILVYLQQLTPPVIHRDIKPQNIIYQPDTGKLFLVDFGAVQDTYHHTVMGSTVVGTYGYMAPEQYRGGAVLATDLYSLGCTLLFLLTGQSPAELPQKKLKFDFRDSVHIQRDFANWIDKLIEPNVNNRFPQAEAALLVLQEKADLQAYQNNSITKPKYSSIKVSKDNEQLLIDIPPPYKRKRVDKYYYVLLLWGIVSILNKLAIFASIGLFGKCLIVFGFYNIIFNFKKM</sequence>
<evidence type="ECO:0000256" key="7">
    <source>
        <dbReference type="ARBA" id="ARBA00047899"/>
    </source>
</evidence>
<dbReference type="GO" id="GO:0005524">
    <property type="term" value="F:ATP binding"/>
    <property type="evidence" value="ECO:0007669"/>
    <property type="project" value="UniProtKB-UniRule"/>
</dbReference>
<dbReference type="InterPro" id="IPR000719">
    <property type="entry name" value="Prot_kinase_dom"/>
</dbReference>
<dbReference type="OrthoDB" id="5518868at2"/>
<proteinExistence type="predicted"/>
<dbReference type="GO" id="GO:0004674">
    <property type="term" value="F:protein serine/threonine kinase activity"/>
    <property type="evidence" value="ECO:0007669"/>
    <property type="project" value="UniProtKB-KW"/>
</dbReference>
<dbReference type="InterPro" id="IPR017441">
    <property type="entry name" value="Protein_kinase_ATP_BS"/>
</dbReference>
<feature type="binding site" evidence="9">
    <location>
        <position position="44"/>
    </location>
    <ligand>
        <name>ATP</name>
        <dbReference type="ChEBI" id="CHEBI:30616"/>
    </ligand>
</feature>
<evidence type="ECO:0000256" key="1">
    <source>
        <dbReference type="ARBA" id="ARBA00012513"/>
    </source>
</evidence>
<organism evidence="12 13">
    <name type="scientific">Hyella patelloides LEGE 07179</name>
    <dbReference type="NCBI Taxonomy" id="945734"/>
    <lineage>
        <taxon>Bacteria</taxon>
        <taxon>Bacillati</taxon>
        <taxon>Cyanobacteriota</taxon>
        <taxon>Cyanophyceae</taxon>
        <taxon>Pleurocapsales</taxon>
        <taxon>Hyellaceae</taxon>
        <taxon>Hyella</taxon>
    </lineage>
</organism>
<evidence type="ECO:0000256" key="5">
    <source>
        <dbReference type="ARBA" id="ARBA00022777"/>
    </source>
</evidence>
<evidence type="ECO:0000313" key="12">
    <source>
        <dbReference type="EMBL" id="VEP17399.1"/>
    </source>
</evidence>
<protein>
    <recommendedName>
        <fullName evidence="1">non-specific serine/threonine protein kinase</fullName>
        <ecNumber evidence="1">2.7.11.1</ecNumber>
    </recommendedName>
</protein>
<reference evidence="12 13" key="1">
    <citation type="submission" date="2019-01" db="EMBL/GenBank/DDBJ databases">
        <authorList>
            <person name="Brito A."/>
        </authorList>
    </citation>
    <scope>NUCLEOTIDE SEQUENCE [LARGE SCALE GENOMIC DNA]</scope>
    <source>
        <strain evidence="12">1</strain>
    </source>
</reference>
<keyword evidence="4 9" id="KW-0547">Nucleotide-binding</keyword>
<evidence type="ECO:0000256" key="9">
    <source>
        <dbReference type="PROSITE-ProRule" id="PRU10141"/>
    </source>
</evidence>
<keyword evidence="13" id="KW-1185">Reference proteome</keyword>
<keyword evidence="2" id="KW-0723">Serine/threonine-protein kinase</keyword>